<name>A0ABW0REF1_9BACL</name>
<dbReference type="EMBL" id="JBHSNQ010000048">
    <property type="protein sequence ID" value="MFC5541192.1"/>
    <property type="molecule type" value="Genomic_DNA"/>
</dbReference>
<dbReference type="PANTHER" id="PTHR43610">
    <property type="entry name" value="BLL6696 PROTEIN"/>
    <property type="match status" value="1"/>
</dbReference>
<accession>A0ABW0REF1</accession>
<dbReference type="InterPro" id="IPR000182">
    <property type="entry name" value="GNAT_dom"/>
</dbReference>
<dbReference type="Proteomes" id="UP001595978">
    <property type="component" value="Unassembled WGS sequence"/>
</dbReference>
<feature type="domain" description="N-acetyltransferase" evidence="1">
    <location>
        <begin position="11"/>
        <end position="176"/>
    </location>
</feature>
<protein>
    <submittedName>
        <fullName evidence="2">GNAT family protein</fullName>
    </submittedName>
</protein>
<evidence type="ECO:0000313" key="3">
    <source>
        <dbReference type="Proteomes" id="UP001595978"/>
    </source>
</evidence>
<comment type="caution">
    <text evidence="2">The sequence shown here is derived from an EMBL/GenBank/DDBJ whole genome shotgun (WGS) entry which is preliminary data.</text>
</comment>
<dbReference type="RefSeq" id="WP_342469811.1">
    <property type="nucleotide sequence ID" value="NZ_JBHSNQ010000048.1"/>
</dbReference>
<dbReference type="PANTHER" id="PTHR43610:SF1">
    <property type="entry name" value="N-ACETYLTRANSFERASE DOMAIN-CONTAINING PROTEIN"/>
    <property type="match status" value="1"/>
</dbReference>
<dbReference type="Pfam" id="PF13302">
    <property type="entry name" value="Acetyltransf_3"/>
    <property type="match status" value="1"/>
</dbReference>
<sequence length="191" mass="22297">MEHIILENDIVLLRPIESEDIEAIAEAAKDERIWEHMQVDLATKEAVEKYVGKAVQERKEQVSYVFVIIHKKTNRIVGCTSFLDLVLDHKRLEIGGTWLNPSVWRTPVNTNCKYLLLSYCFEQLQLNRVQLKTAHTNKKSQRAIERIGATKEGVLRNHMIRPNGTIRHTVMYSIIKEEWPAVKERFLHELL</sequence>
<evidence type="ECO:0000313" key="2">
    <source>
        <dbReference type="EMBL" id="MFC5541192.1"/>
    </source>
</evidence>
<dbReference type="PROSITE" id="PS51186">
    <property type="entry name" value="GNAT"/>
    <property type="match status" value="1"/>
</dbReference>
<dbReference type="SUPFAM" id="SSF55729">
    <property type="entry name" value="Acyl-CoA N-acyltransferases (Nat)"/>
    <property type="match status" value="1"/>
</dbReference>
<organism evidence="2 3">
    <name type="scientific">Ureibacillus suwonensis</name>
    <dbReference type="NCBI Taxonomy" id="313007"/>
    <lineage>
        <taxon>Bacteria</taxon>
        <taxon>Bacillati</taxon>
        <taxon>Bacillota</taxon>
        <taxon>Bacilli</taxon>
        <taxon>Bacillales</taxon>
        <taxon>Caryophanaceae</taxon>
        <taxon>Ureibacillus</taxon>
    </lineage>
</organism>
<dbReference type="InterPro" id="IPR016181">
    <property type="entry name" value="Acyl_CoA_acyltransferase"/>
</dbReference>
<evidence type="ECO:0000259" key="1">
    <source>
        <dbReference type="PROSITE" id="PS51186"/>
    </source>
</evidence>
<keyword evidence="3" id="KW-1185">Reference proteome</keyword>
<proteinExistence type="predicted"/>
<gene>
    <name evidence="2" type="ORF">ACFPOH_05285</name>
</gene>
<dbReference type="Gene3D" id="3.40.630.30">
    <property type="match status" value="1"/>
</dbReference>
<reference evidence="3" key="1">
    <citation type="journal article" date="2019" name="Int. J. Syst. Evol. Microbiol.">
        <title>The Global Catalogue of Microorganisms (GCM) 10K type strain sequencing project: providing services to taxonomists for standard genome sequencing and annotation.</title>
        <authorList>
            <consortium name="The Broad Institute Genomics Platform"/>
            <consortium name="The Broad Institute Genome Sequencing Center for Infectious Disease"/>
            <person name="Wu L."/>
            <person name="Ma J."/>
        </authorList>
    </citation>
    <scope>NUCLEOTIDE SEQUENCE [LARGE SCALE GENOMIC DNA]</scope>
    <source>
        <strain evidence="3">CCUG 56331</strain>
    </source>
</reference>